<dbReference type="InterPro" id="IPR000425">
    <property type="entry name" value="MIP"/>
</dbReference>
<dbReference type="PANTHER" id="PTHR43829:SF9">
    <property type="entry name" value="AQUAPORIN-9"/>
    <property type="match status" value="1"/>
</dbReference>
<comment type="caution">
    <text evidence="11">The sequence shown here is derived from an EMBL/GenBank/DDBJ whole genome shotgun (WGS) entry which is preliminary data.</text>
</comment>
<evidence type="ECO:0000256" key="1">
    <source>
        <dbReference type="ARBA" id="ARBA00004141"/>
    </source>
</evidence>
<evidence type="ECO:0000256" key="3">
    <source>
        <dbReference type="ARBA" id="ARBA00022448"/>
    </source>
</evidence>
<comment type="subcellular location">
    <subcellularLocation>
        <location evidence="1">Membrane</location>
        <topology evidence="1">Multi-pass membrane protein</topology>
    </subcellularLocation>
</comment>
<evidence type="ECO:0000313" key="11">
    <source>
        <dbReference type="EMBL" id="KAK0557077.1"/>
    </source>
</evidence>
<dbReference type="InterPro" id="IPR023271">
    <property type="entry name" value="Aquaporin-like"/>
</dbReference>
<dbReference type="EMBL" id="JAPDMZ010000008">
    <property type="protein sequence ID" value="KAK0557077.1"/>
    <property type="molecule type" value="Genomic_DNA"/>
</dbReference>
<sequence>MGGGISGGHVNPAVTISFAVFRGFPWRKVPGYILGQMVGAFMGALLIYGVYSNPLHAVDPAQTELTASIFATYPVDYLRTSSTRISCFLNESVGSAILLLVIMALGDSNNTPPVDGMAPLALLWLVVGIGACLGWQTSYAINPARDLGPRLMLWAVGYTPEVVWTFDAVYWLWAPCLATIVGGVLGCFLYDAMCYTGAESPLNAELRMPSLPKLFSRKKGSDDPVNGAVENKI</sequence>
<evidence type="ECO:0000256" key="2">
    <source>
        <dbReference type="ARBA" id="ARBA00006175"/>
    </source>
</evidence>
<keyword evidence="3 9" id="KW-0813">Transport</keyword>
<keyword evidence="6 10" id="KW-1133">Transmembrane helix</keyword>
<feature type="transmembrane region" description="Helical" evidence="10">
    <location>
        <begin position="117"/>
        <end position="135"/>
    </location>
</feature>
<evidence type="ECO:0000313" key="12">
    <source>
        <dbReference type="Proteomes" id="UP001176517"/>
    </source>
</evidence>
<dbReference type="InterPro" id="IPR050363">
    <property type="entry name" value="MIP/Aquaporin"/>
</dbReference>
<gene>
    <name evidence="11" type="ORF">OC846_000724</name>
</gene>
<dbReference type="AlphaFoldDB" id="A0AAN6GWI5"/>
<keyword evidence="12" id="KW-1185">Reference proteome</keyword>
<comment type="similarity">
    <text evidence="2 9">Belongs to the MIP/aquaporin (TC 1.A.8) family.</text>
</comment>
<evidence type="ECO:0000256" key="9">
    <source>
        <dbReference type="RuleBase" id="RU000477"/>
    </source>
</evidence>
<feature type="transmembrane region" description="Helical" evidence="10">
    <location>
        <begin position="170"/>
        <end position="190"/>
    </location>
</feature>
<protein>
    <recommendedName>
        <fullName evidence="13">Aquaporin</fullName>
    </recommendedName>
</protein>
<dbReference type="PROSITE" id="PS00221">
    <property type="entry name" value="MIP"/>
    <property type="match status" value="1"/>
</dbReference>
<dbReference type="SUPFAM" id="SSF81338">
    <property type="entry name" value="Aquaporin-like"/>
    <property type="match status" value="1"/>
</dbReference>
<evidence type="ECO:0000256" key="4">
    <source>
        <dbReference type="ARBA" id="ARBA00022692"/>
    </source>
</evidence>
<feature type="transmembrane region" description="Helical" evidence="10">
    <location>
        <begin position="87"/>
        <end position="105"/>
    </location>
</feature>
<dbReference type="Gene3D" id="1.20.1080.10">
    <property type="entry name" value="Glycerol uptake facilitator protein"/>
    <property type="match status" value="1"/>
</dbReference>
<name>A0AAN6GWI5_9BASI</name>
<proteinExistence type="inferred from homology"/>
<evidence type="ECO:0000256" key="8">
    <source>
        <dbReference type="ARBA" id="ARBA00034651"/>
    </source>
</evidence>
<dbReference type="GO" id="GO:0015250">
    <property type="term" value="F:water channel activity"/>
    <property type="evidence" value="ECO:0007669"/>
    <property type="project" value="TreeGrafter"/>
</dbReference>
<evidence type="ECO:0008006" key="13">
    <source>
        <dbReference type="Google" id="ProtNLM"/>
    </source>
</evidence>
<dbReference type="GO" id="GO:0015254">
    <property type="term" value="F:glycerol channel activity"/>
    <property type="evidence" value="ECO:0007669"/>
    <property type="project" value="TreeGrafter"/>
</dbReference>
<organism evidence="11 12">
    <name type="scientific">Tilletia horrida</name>
    <dbReference type="NCBI Taxonomy" id="155126"/>
    <lineage>
        <taxon>Eukaryota</taxon>
        <taxon>Fungi</taxon>
        <taxon>Dikarya</taxon>
        <taxon>Basidiomycota</taxon>
        <taxon>Ustilaginomycotina</taxon>
        <taxon>Exobasidiomycetes</taxon>
        <taxon>Tilletiales</taxon>
        <taxon>Tilletiaceae</taxon>
        <taxon>Tilletia</taxon>
    </lineage>
</organism>
<keyword evidence="4 9" id="KW-0812">Transmembrane</keyword>
<evidence type="ECO:0000256" key="10">
    <source>
        <dbReference type="SAM" id="Phobius"/>
    </source>
</evidence>
<accession>A0AAN6GWI5</accession>
<reference evidence="11" key="1">
    <citation type="journal article" date="2023" name="PhytoFront">
        <title>Draft Genome Resources of Seven Strains of Tilletia horrida, Causal Agent of Kernel Smut of Rice.</title>
        <authorList>
            <person name="Khanal S."/>
            <person name="Antony Babu S."/>
            <person name="Zhou X.G."/>
        </authorList>
    </citation>
    <scope>NUCLEOTIDE SEQUENCE</scope>
    <source>
        <strain evidence="11">TX6</strain>
    </source>
</reference>
<feature type="transmembrane region" description="Helical" evidence="10">
    <location>
        <begin position="31"/>
        <end position="51"/>
    </location>
</feature>
<dbReference type="GO" id="GO:0005886">
    <property type="term" value="C:plasma membrane"/>
    <property type="evidence" value="ECO:0007669"/>
    <property type="project" value="TreeGrafter"/>
</dbReference>
<dbReference type="InterPro" id="IPR022357">
    <property type="entry name" value="MIP_CS"/>
</dbReference>
<feature type="transmembrane region" description="Helical" evidence="10">
    <location>
        <begin position="147"/>
        <end position="164"/>
    </location>
</feature>
<dbReference type="Pfam" id="PF00230">
    <property type="entry name" value="MIP"/>
    <property type="match status" value="1"/>
</dbReference>
<dbReference type="Proteomes" id="UP001176517">
    <property type="component" value="Unassembled WGS sequence"/>
</dbReference>
<keyword evidence="5" id="KW-0677">Repeat</keyword>
<evidence type="ECO:0000256" key="7">
    <source>
        <dbReference type="ARBA" id="ARBA00023136"/>
    </source>
</evidence>
<evidence type="ECO:0000256" key="6">
    <source>
        <dbReference type="ARBA" id="ARBA00022989"/>
    </source>
</evidence>
<dbReference type="PRINTS" id="PR00783">
    <property type="entry name" value="MINTRINSICP"/>
</dbReference>
<dbReference type="PANTHER" id="PTHR43829">
    <property type="entry name" value="AQUAPORIN OR AQUAGLYCEROPORIN RELATED"/>
    <property type="match status" value="1"/>
</dbReference>
<evidence type="ECO:0000256" key="5">
    <source>
        <dbReference type="ARBA" id="ARBA00022737"/>
    </source>
</evidence>
<comment type="catalytic activity">
    <reaction evidence="8">
        <text>H2O(in) = H2O(out)</text>
        <dbReference type="Rhea" id="RHEA:29667"/>
        <dbReference type="ChEBI" id="CHEBI:15377"/>
    </reaction>
</comment>
<keyword evidence="7 10" id="KW-0472">Membrane</keyword>